<accession>A0A9P3FWA7</accession>
<evidence type="ECO:0008006" key="5">
    <source>
        <dbReference type="Google" id="ProtNLM"/>
    </source>
</evidence>
<feature type="transmembrane region" description="Helical" evidence="2">
    <location>
        <begin position="71"/>
        <end position="91"/>
    </location>
</feature>
<keyword evidence="2" id="KW-0812">Transmembrane</keyword>
<feature type="compositionally biased region" description="Polar residues" evidence="1">
    <location>
        <begin position="1"/>
        <end position="15"/>
    </location>
</feature>
<evidence type="ECO:0000256" key="1">
    <source>
        <dbReference type="SAM" id="MobiDB-lite"/>
    </source>
</evidence>
<feature type="transmembrane region" description="Helical" evidence="2">
    <location>
        <begin position="570"/>
        <end position="591"/>
    </location>
</feature>
<dbReference type="EMBL" id="BPQB01000001">
    <property type="protein sequence ID" value="GJE84277.1"/>
    <property type="molecule type" value="Genomic_DNA"/>
</dbReference>
<feature type="transmembrane region" description="Helical" evidence="2">
    <location>
        <begin position="38"/>
        <end position="65"/>
    </location>
</feature>
<evidence type="ECO:0000313" key="3">
    <source>
        <dbReference type="EMBL" id="GJE84277.1"/>
    </source>
</evidence>
<evidence type="ECO:0000256" key="2">
    <source>
        <dbReference type="SAM" id="Phobius"/>
    </source>
</evidence>
<dbReference type="AlphaFoldDB" id="A0A9P3FWA7"/>
<keyword evidence="4" id="KW-1185">Reference proteome</keyword>
<keyword evidence="2" id="KW-1133">Transmembrane helix</keyword>
<dbReference type="OrthoDB" id="2644397at2759"/>
<feature type="transmembrane region" description="Helical" evidence="2">
    <location>
        <begin position="129"/>
        <end position="151"/>
    </location>
</feature>
<reference evidence="3 4" key="1">
    <citation type="submission" date="2021-08" db="EMBL/GenBank/DDBJ databases">
        <title>Draft Genome Sequence of Phanerochaete sordida strain YK-624.</title>
        <authorList>
            <person name="Mori T."/>
            <person name="Dohra H."/>
            <person name="Suzuki T."/>
            <person name="Kawagishi H."/>
            <person name="Hirai H."/>
        </authorList>
    </citation>
    <scope>NUCLEOTIDE SEQUENCE [LARGE SCALE GENOMIC DNA]</scope>
    <source>
        <strain evidence="3 4">YK-624</strain>
    </source>
</reference>
<protein>
    <recommendedName>
        <fullName evidence="5">Transmembrane protein</fullName>
    </recommendedName>
</protein>
<sequence length="666" mass="70185">MQYSSLEQRPPSTDGTRLAREQHTMGSDMRTHQTAHRLHALLCIGVHLVLIAAHVALLVVCIGHHEQNVTFALVGTIWMTISVALTQSLAFRNDVYVRQTLTALHDKGRAWLGFGAACMALWDQCRLPATVLGVAGIAVYLLGVLLLHITIPAMLHVVPYNASVPTLNTTLLANFTTERASFATTYDILTVYGQTPTLGLQDNMVYDVIPAVASAVGTARVNASVYGVACAAPPPPPAPLPATTSNALTTLPQQDTNIWLLSVPALPGAPDTPSLASLPYGANVVYTAQQTSCTPGECWAPIVVISTVAVLDDAGNSAPGAAGGWAPVEPVVIPGSDTAVLITAVQLLACNVQVTNMLVDVDVNTRTPVSVPPPPPSALWTAWAPPADTSLTDQLRVAQSAPYYSPPSGHASPFSLNIGAYNGSAPAGVPPVSTLAFDRGTLLVPGNSSAAALANAALENDRVGIAVPSAFDVFLTEDLRVASENRTNVTLAEINRSVEKALAATAWYANNANYSSPHAISQVVQMDNIYLGANVQPLNLTSNNTGELGAPTGEAVIIVTVQRLRLNLSIVPIIIGLAASVVLLLVCVALIRTPRAARTASVAVDVDSGGLLEYTWLLGYEPHLAEVESPDLRNLRAAGMFEVDMADRVRRRVVTRVSTAGDKDWQ</sequence>
<proteinExistence type="predicted"/>
<comment type="caution">
    <text evidence="3">The sequence shown here is derived from an EMBL/GenBank/DDBJ whole genome shotgun (WGS) entry which is preliminary data.</text>
</comment>
<name>A0A9P3FWA7_9APHY</name>
<keyword evidence="2" id="KW-0472">Membrane</keyword>
<gene>
    <name evidence="3" type="ORF">PsYK624_003530</name>
</gene>
<organism evidence="3 4">
    <name type="scientific">Phanerochaete sordida</name>
    <dbReference type="NCBI Taxonomy" id="48140"/>
    <lineage>
        <taxon>Eukaryota</taxon>
        <taxon>Fungi</taxon>
        <taxon>Dikarya</taxon>
        <taxon>Basidiomycota</taxon>
        <taxon>Agaricomycotina</taxon>
        <taxon>Agaricomycetes</taxon>
        <taxon>Polyporales</taxon>
        <taxon>Phanerochaetaceae</taxon>
        <taxon>Phanerochaete</taxon>
    </lineage>
</organism>
<feature type="region of interest" description="Disordered" evidence="1">
    <location>
        <begin position="1"/>
        <end position="26"/>
    </location>
</feature>
<evidence type="ECO:0000313" key="4">
    <source>
        <dbReference type="Proteomes" id="UP000703269"/>
    </source>
</evidence>
<dbReference type="Proteomes" id="UP000703269">
    <property type="component" value="Unassembled WGS sequence"/>
</dbReference>